<keyword evidence="2" id="KW-0812">Transmembrane</keyword>
<feature type="region of interest" description="Disordered" evidence="1">
    <location>
        <begin position="69"/>
        <end position="195"/>
    </location>
</feature>
<keyword evidence="2" id="KW-0472">Membrane</keyword>
<sequence length="289" mass="29514">MGFLFSTAAIVLLMFARRTRADTCPDTSPHEYVNVGYGMDAPAADGYNPMIGGTPLCFLWPVPTTTSTTTTTTTTPFTGSTTTGPTTTTASTTTFTTVSTTTGSTVSTTSYTGSSTTASTVSTTSFTGSTTTGTTVTTTSYTGPSTSTDSTTTGSSTTPYTGSSTTASSTTPYSGSSTTEASTLPYTGPSTTAGQSTLASLGSKIGWPIWIAGVLIASLVIMAIIFGATWAFIRGGSSTNPTTNPYANQAHGYKAAHADLPPQPVQPANTGVSTMNVGPTWTQPHSMYY</sequence>
<evidence type="ECO:0000256" key="3">
    <source>
        <dbReference type="SAM" id="SignalP"/>
    </source>
</evidence>
<accession>A0AAF3EG22</accession>
<evidence type="ECO:0000256" key="2">
    <source>
        <dbReference type="SAM" id="Phobius"/>
    </source>
</evidence>
<evidence type="ECO:0000256" key="1">
    <source>
        <dbReference type="SAM" id="MobiDB-lite"/>
    </source>
</evidence>
<dbReference type="Proteomes" id="UP000887575">
    <property type="component" value="Unassembled WGS sequence"/>
</dbReference>
<feature type="transmembrane region" description="Helical" evidence="2">
    <location>
        <begin position="207"/>
        <end position="233"/>
    </location>
</feature>
<organism evidence="4 5">
    <name type="scientific">Mesorhabditis belari</name>
    <dbReference type="NCBI Taxonomy" id="2138241"/>
    <lineage>
        <taxon>Eukaryota</taxon>
        <taxon>Metazoa</taxon>
        <taxon>Ecdysozoa</taxon>
        <taxon>Nematoda</taxon>
        <taxon>Chromadorea</taxon>
        <taxon>Rhabditida</taxon>
        <taxon>Rhabditina</taxon>
        <taxon>Rhabditomorpha</taxon>
        <taxon>Rhabditoidea</taxon>
        <taxon>Rhabditidae</taxon>
        <taxon>Mesorhabditinae</taxon>
        <taxon>Mesorhabditis</taxon>
    </lineage>
</organism>
<reference evidence="5" key="1">
    <citation type="submission" date="2024-02" db="UniProtKB">
        <authorList>
            <consortium name="WormBaseParasite"/>
        </authorList>
    </citation>
    <scope>IDENTIFICATION</scope>
</reference>
<evidence type="ECO:0008006" key="6">
    <source>
        <dbReference type="Google" id="ProtNLM"/>
    </source>
</evidence>
<dbReference type="AlphaFoldDB" id="A0AAF3EG22"/>
<feature type="compositionally biased region" description="Polar residues" evidence="1">
    <location>
        <begin position="180"/>
        <end position="195"/>
    </location>
</feature>
<evidence type="ECO:0000313" key="5">
    <source>
        <dbReference type="WBParaSite" id="MBELARI_LOCUS12933"/>
    </source>
</evidence>
<keyword evidence="4" id="KW-1185">Reference proteome</keyword>
<feature type="compositionally biased region" description="Low complexity" evidence="1">
    <location>
        <begin position="69"/>
        <end position="179"/>
    </location>
</feature>
<name>A0AAF3EG22_9BILA</name>
<feature type="signal peptide" evidence="3">
    <location>
        <begin position="1"/>
        <end position="21"/>
    </location>
</feature>
<evidence type="ECO:0000313" key="4">
    <source>
        <dbReference type="Proteomes" id="UP000887575"/>
    </source>
</evidence>
<dbReference type="WBParaSite" id="MBELARI_LOCUS12933">
    <property type="protein sequence ID" value="MBELARI_LOCUS12933"/>
    <property type="gene ID" value="MBELARI_LOCUS12933"/>
</dbReference>
<keyword evidence="3" id="KW-0732">Signal</keyword>
<feature type="chain" id="PRO_5041995040" description="Mucin" evidence="3">
    <location>
        <begin position="22"/>
        <end position="289"/>
    </location>
</feature>
<proteinExistence type="predicted"/>
<keyword evidence="2" id="KW-1133">Transmembrane helix</keyword>
<protein>
    <recommendedName>
        <fullName evidence="6">Mucin</fullName>
    </recommendedName>
</protein>